<keyword evidence="2" id="KW-1185">Reference proteome</keyword>
<evidence type="ECO:0000313" key="1">
    <source>
        <dbReference type="EMBL" id="RSK39282.1"/>
    </source>
</evidence>
<accession>A0A3R9MS00</accession>
<gene>
    <name evidence="1" type="ORF">EJA19_10145</name>
</gene>
<dbReference type="RefSeq" id="WP_125468256.1">
    <property type="nucleotide sequence ID" value="NZ_RWBG01000004.1"/>
</dbReference>
<name>A0A3R9MS00_9FLAO</name>
<proteinExistence type="predicted"/>
<dbReference type="Proteomes" id="UP000270620">
    <property type="component" value="Unassembled WGS sequence"/>
</dbReference>
<evidence type="ECO:0000313" key="2">
    <source>
        <dbReference type="Proteomes" id="UP000270620"/>
    </source>
</evidence>
<dbReference type="EMBL" id="RWBG01000004">
    <property type="protein sequence ID" value="RSK39282.1"/>
    <property type="molecule type" value="Genomic_DNA"/>
</dbReference>
<dbReference type="PROSITE" id="PS51257">
    <property type="entry name" value="PROKAR_LIPOPROTEIN"/>
    <property type="match status" value="1"/>
</dbReference>
<sequence length="149" mass="17073">MKTFNLLLIVLVLFTASCKEKNNNHNNHNTNIDVLITDTLSLKLNGNEKWIANNETHEGIAKMNTLILAFNKSKSKTYKTLGDNLSKQTNYIIKNCTMKGESHDQLHVVLVPMLDQISILRDNENETVSKKALDNLSQLIKTYYNYFKL</sequence>
<organism evidence="1 2">
    <name type="scientific">Mangrovimonas spongiae</name>
    <dbReference type="NCBI Taxonomy" id="2494697"/>
    <lineage>
        <taxon>Bacteria</taxon>
        <taxon>Pseudomonadati</taxon>
        <taxon>Bacteroidota</taxon>
        <taxon>Flavobacteriia</taxon>
        <taxon>Flavobacteriales</taxon>
        <taxon>Flavobacteriaceae</taxon>
        <taxon>Mangrovimonas</taxon>
    </lineage>
</organism>
<dbReference type="AlphaFoldDB" id="A0A3R9MS00"/>
<reference evidence="1 2" key="1">
    <citation type="submission" date="2018-12" db="EMBL/GenBank/DDBJ databases">
        <title>Mangrovimonas spongiae sp. nov., a novel member of the genus Mangrovimonas isolated from marine sponge.</title>
        <authorList>
            <person name="Zhuang L."/>
            <person name="Luo L."/>
        </authorList>
    </citation>
    <scope>NUCLEOTIDE SEQUENCE [LARGE SCALE GENOMIC DNA]</scope>
    <source>
        <strain evidence="1 2">HN-E26</strain>
    </source>
</reference>
<dbReference type="OrthoDB" id="1440611at2"/>
<comment type="caution">
    <text evidence="1">The sequence shown here is derived from an EMBL/GenBank/DDBJ whole genome shotgun (WGS) entry which is preliminary data.</text>
</comment>
<protein>
    <submittedName>
        <fullName evidence="1">Uncharacterized protein</fullName>
    </submittedName>
</protein>